<evidence type="ECO:0000256" key="1">
    <source>
        <dbReference type="SAM" id="SignalP"/>
    </source>
</evidence>
<evidence type="ECO:0000313" key="3">
    <source>
        <dbReference type="Proteomes" id="UP000199657"/>
    </source>
</evidence>
<keyword evidence="3" id="KW-1185">Reference proteome</keyword>
<proteinExistence type="predicted"/>
<sequence length="342" mass="37726">MHPRHLLLSVTALGLAATHTAMADTITLGNGDRITGSLVEIDGNRVKFQPEASDDPLLLSLDTIARLETDDTIQVLMEDGTEVRGQAVASEEGALRLESDQFDDPITFPIGQITRVTGPDTPVREPIRTTGNISLGARVTDGNTRTQTYSGTADASIRSDVNRIRFNAEFNRTRDRGEDTVDNAAGGVRYDHFVTDAFYLNSNVSLARDRFRDLRLRTTAGVGLGYQFFDTGTRTLSAEAGISYVNEDYYDAENQTNPAGRWALDYEERFAGNGIRLFHAQEGLVNLEDADDTIISTRTGVRFPFIIGMTGTFQINFDYENQPPGDNRKTDTAYVLTAGYSW</sequence>
<dbReference type="AlphaFoldDB" id="A0A1H8RLU3"/>
<dbReference type="OrthoDB" id="9806250at2"/>
<accession>A0A1H8RLU3</accession>
<dbReference type="EMBL" id="FOEG01000002">
    <property type="protein sequence ID" value="SEO67326.1"/>
    <property type="molecule type" value="Genomic_DNA"/>
</dbReference>
<reference evidence="2 3" key="1">
    <citation type="submission" date="2016-10" db="EMBL/GenBank/DDBJ databases">
        <authorList>
            <person name="de Groot N.N."/>
        </authorList>
    </citation>
    <scope>NUCLEOTIDE SEQUENCE [LARGE SCALE GENOMIC DNA]</scope>
    <source>
        <strain evidence="2 3">CGMCC 1.6291</strain>
    </source>
</reference>
<organism evidence="2 3">
    <name type="scientific">Aquisalimonas asiatica</name>
    <dbReference type="NCBI Taxonomy" id="406100"/>
    <lineage>
        <taxon>Bacteria</taxon>
        <taxon>Pseudomonadati</taxon>
        <taxon>Pseudomonadota</taxon>
        <taxon>Gammaproteobacteria</taxon>
        <taxon>Chromatiales</taxon>
        <taxon>Ectothiorhodospiraceae</taxon>
        <taxon>Aquisalimonas</taxon>
    </lineage>
</organism>
<dbReference type="InterPro" id="IPR007433">
    <property type="entry name" value="DUF481"/>
</dbReference>
<dbReference type="Pfam" id="PF04338">
    <property type="entry name" value="DUF481"/>
    <property type="match status" value="1"/>
</dbReference>
<dbReference type="Proteomes" id="UP000199657">
    <property type="component" value="Unassembled WGS sequence"/>
</dbReference>
<name>A0A1H8RLU3_9GAMM</name>
<keyword evidence="1" id="KW-0732">Signal</keyword>
<feature type="signal peptide" evidence="1">
    <location>
        <begin position="1"/>
        <end position="23"/>
    </location>
</feature>
<dbReference type="RefSeq" id="WP_139209148.1">
    <property type="nucleotide sequence ID" value="NZ_FOEG01000002.1"/>
</dbReference>
<gene>
    <name evidence="2" type="ORF">SAMN04488052_102109</name>
</gene>
<feature type="chain" id="PRO_5011525702" evidence="1">
    <location>
        <begin position="24"/>
        <end position="342"/>
    </location>
</feature>
<protein>
    <submittedName>
        <fullName evidence="2">Putative salt-induced outer membrane protein YdiY</fullName>
    </submittedName>
</protein>
<evidence type="ECO:0000313" key="2">
    <source>
        <dbReference type="EMBL" id="SEO67326.1"/>
    </source>
</evidence>